<dbReference type="Proteomes" id="UP001055879">
    <property type="component" value="Linkage Group LG10"/>
</dbReference>
<keyword evidence="2" id="KW-1185">Reference proteome</keyword>
<comment type="caution">
    <text evidence="1">The sequence shown here is derived from an EMBL/GenBank/DDBJ whole genome shotgun (WGS) entry which is preliminary data.</text>
</comment>
<sequence length="215" mass="23760">MEDVSPSFYLLLTTYRLMVCKTRKNKRKLIGVCTPDFLTGKLAYGEDGVFCGMYLGFLVNLAMIPDHLLPKVSIVGRPNVGKSTLFNRLVGGNRAIVVGEPGVTRDRLYGRSFWGDHEFMVIDTGGFLTVSKSQTDVMEQQLSVSTTIGMEGIPLASREAVVARTPSMIERQATVAVEESSVIIFVVDGQIKPKMYQGSSDSPKRRVSCRINRTQ</sequence>
<evidence type="ECO:0000313" key="1">
    <source>
        <dbReference type="EMBL" id="KAI3697115.1"/>
    </source>
</evidence>
<reference evidence="1 2" key="2">
    <citation type="journal article" date="2022" name="Mol. Ecol. Resour.">
        <title>The genomes of chicory, endive, great burdock and yacon provide insights into Asteraceae paleo-polyploidization history and plant inulin production.</title>
        <authorList>
            <person name="Fan W."/>
            <person name="Wang S."/>
            <person name="Wang H."/>
            <person name="Wang A."/>
            <person name="Jiang F."/>
            <person name="Liu H."/>
            <person name="Zhao H."/>
            <person name="Xu D."/>
            <person name="Zhang Y."/>
        </authorList>
    </citation>
    <scope>NUCLEOTIDE SEQUENCE [LARGE SCALE GENOMIC DNA]</scope>
    <source>
        <strain evidence="2">cv. Niubang</strain>
    </source>
</reference>
<name>A0ACB8ZHI6_ARCLA</name>
<organism evidence="1 2">
    <name type="scientific">Arctium lappa</name>
    <name type="common">Greater burdock</name>
    <name type="synonym">Lappa major</name>
    <dbReference type="NCBI Taxonomy" id="4217"/>
    <lineage>
        <taxon>Eukaryota</taxon>
        <taxon>Viridiplantae</taxon>
        <taxon>Streptophyta</taxon>
        <taxon>Embryophyta</taxon>
        <taxon>Tracheophyta</taxon>
        <taxon>Spermatophyta</taxon>
        <taxon>Magnoliopsida</taxon>
        <taxon>eudicotyledons</taxon>
        <taxon>Gunneridae</taxon>
        <taxon>Pentapetalae</taxon>
        <taxon>asterids</taxon>
        <taxon>campanulids</taxon>
        <taxon>Asterales</taxon>
        <taxon>Asteraceae</taxon>
        <taxon>Carduoideae</taxon>
        <taxon>Cardueae</taxon>
        <taxon>Arctiinae</taxon>
        <taxon>Arctium</taxon>
    </lineage>
</organism>
<evidence type="ECO:0000313" key="2">
    <source>
        <dbReference type="Proteomes" id="UP001055879"/>
    </source>
</evidence>
<proteinExistence type="predicted"/>
<gene>
    <name evidence="1" type="ORF">L6452_29873</name>
</gene>
<protein>
    <submittedName>
        <fullName evidence="1">Uncharacterized protein</fullName>
    </submittedName>
</protein>
<accession>A0ACB8ZHI6</accession>
<dbReference type="EMBL" id="CM042056">
    <property type="protein sequence ID" value="KAI3697115.1"/>
    <property type="molecule type" value="Genomic_DNA"/>
</dbReference>
<reference evidence="2" key="1">
    <citation type="journal article" date="2022" name="Mol. Ecol. Resour.">
        <title>The genomes of chicory, endive, great burdock and yacon provide insights into Asteraceae palaeo-polyploidization history and plant inulin production.</title>
        <authorList>
            <person name="Fan W."/>
            <person name="Wang S."/>
            <person name="Wang H."/>
            <person name="Wang A."/>
            <person name="Jiang F."/>
            <person name="Liu H."/>
            <person name="Zhao H."/>
            <person name="Xu D."/>
            <person name="Zhang Y."/>
        </authorList>
    </citation>
    <scope>NUCLEOTIDE SEQUENCE [LARGE SCALE GENOMIC DNA]</scope>
    <source>
        <strain evidence="2">cv. Niubang</strain>
    </source>
</reference>